<dbReference type="AlphaFoldDB" id="A0A1J7HWI1"/>
<evidence type="ECO:0000256" key="3">
    <source>
        <dbReference type="ARBA" id="ARBA00022471"/>
    </source>
</evidence>
<evidence type="ECO:0000256" key="4">
    <source>
        <dbReference type="ARBA" id="ARBA00022525"/>
    </source>
</evidence>
<dbReference type="InterPro" id="IPR010264">
    <property type="entry name" value="Self-incomp_S1"/>
</dbReference>
<dbReference type="Gramene" id="OIW17213">
    <property type="protein sequence ID" value="OIW17213"/>
    <property type="gene ID" value="TanjilG_02502"/>
</dbReference>
<keyword evidence="4 6" id="KW-0964">Secreted</keyword>
<dbReference type="Proteomes" id="UP000188354">
    <property type="component" value="Chromosome LG02"/>
</dbReference>
<evidence type="ECO:0000256" key="1">
    <source>
        <dbReference type="ARBA" id="ARBA00004613"/>
    </source>
</evidence>
<dbReference type="Pfam" id="PF05938">
    <property type="entry name" value="Self-incomp_S1"/>
    <property type="match status" value="1"/>
</dbReference>
<evidence type="ECO:0000313" key="8">
    <source>
        <dbReference type="Proteomes" id="UP000188354"/>
    </source>
</evidence>
<evidence type="ECO:0000256" key="6">
    <source>
        <dbReference type="RuleBase" id="RU367044"/>
    </source>
</evidence>
<comment type="similarity">
    <text evidence="2 6">Belongs to the plant self-incompatibility (S1) protein family.</text>
</comment>
<keyword evidence="5" id="KW-0732">Signal</keyword>
<sequence>MFLLVLLIGLSEGRVFFWPIAHVHIKNELLNGINLELQCKSKDDDLGIHIVPAGNEYQFQFRPNYFGTTLFYCGLVWDGPVHTLDAYVYQRDNDLCIKDCYWLIYETQACLRYDNSTSLRCHKWT</sequence>
<protein>
    <recommendedName>
        <fullName evidence="6">S-protein homolog</fullName>
    </recommendedName>
</protein>
<dbReference type="PANTHER" id="PTHR31232:SF149">
    <property type="entry name" value="S-PROTEIN HOMOLOG"/>
    <property type="match status" value="1"/>
</dbReference>
<reference evidence="7 8" key="1">
    <citation type="journal article" date="2017" name="Plant Biotechnol. J.">
        <title>A comprehensive draft genome sequence for lupin (Lupinus angustifolius), an emerging health food: insights into plant-microbe interactions and legume evolution.</title>
        <authorList>
            <person name="Hane J.K."/>
            <person name="Ming Y."/>
            <person name="Kamphuis L.G."/>
            <person name="Nelson M.N."/>
            <person name="Garg G."/>
            <person name="Atkins C.A."/>
            <person name="Bayer P.E."/>
            <person name="Bravo A."/>
            <person name="Bringans S."/>
            <person name="Cannon S."/>
            <person name="Edwards D."/>
            <person name="Foley R."/>
            <person name="Gao L.L."/>
            <person name="Harrison M.J."/>
            <person name="Huang W."/>
            <person name="Hurgobin B."/>
            <person name="Li S."/>
            <person name="Liu C.W."/>
            <person name="McGrath A."/>
            <person name="Morahan G."/>
            <person name="Murray J."/>
            <person name="Weller J."/>
            <person name="Jian J."/>
            <person name="Singh K.B."/>
        </authorList>
    </citation>
    <scope>NUCLEOTIDE SEQUENCE [LARGE SCALE GENOMIC DNA]</scope>
    <source>
        <strain evidence="8">cv. Tanjil</strain>
        <tissue evidence="7">Whole plant</tissue>
    </source>
</reference>
<accession>A0A1J7HWI1</accession>
<organism evidence="7 8">
    <name type="scientific">Lupinus angustifolius</name>
    <name type="common">Narrow-leaved blue lupine</name>
    <dbReference type="NCBI Taxonomy" id="3871"/>
    <lineage>
        <taxon>Eukaryota</taxon>
        <taxon>Viridiplantae</taxon>
        <taxon>Streptophyta</taxon>
        <taxon>Embryophyta</taxon>
        <taxon>Tracheophyta</taxon>
        <taxon>Spermatophyta</taxon>
        <taxon>Magnoliopsida</taxon>
        <taxon>eudicotyledons</taxon>
        <taxon>Gunneridae</taxon>
        <taxon>Pentapetalae</taxon>
        <taxon>rosids</taxon>
        <taxon>fabids</taxon>
        <taxon>Fabales</taxon>
        <taxon>Fabaceae</taxon>
        <taxon>Papilionoideae</taxon>
        <taxon>50 kb inversion clade</taxon>
        <taxon>genistoids sensu lato</taxon>
        <taxon>core genistoids</taxon>
        <taxon>Genisteae</taxon>
        <taxon>Lupinus</taxon>
    </lineage>
</organism>
<evidence type="ECO:0000256" key="2">
    <source>
        <dbReference type="ARBA" id="ARBA00005581"/>
    </source>
</evidence>
<keyword evidence="8" id="KW-1185">Reference proteome</keyword>
<comment type="subcellular location">
    <subcellularLocation>
        <location evidence="1 6">Secreted</location>
    </subcellularLocation>
</comment>
<name>A0A1J7HWI1_LUPAN</name>
<dbReference type="GO" id="GO:0060320">
    <property type="term" value="P:rejection of self pollen"/>
    <property type="evidence" value="ECO:0007669"/>
    <property type="project" value="UniProtKB-KW"/>
</dbReference>
<dbReference type="PANTHER" id="PTHR31232">
    <property type="match status" value="1"/>
</dbReference>
<evidence type="ECO:0000256" key="5">
    <source>
        <dbReference type="ARBA" id="ARBA00022729"/>
    </source>
</evidence>
<evidence type="ECO:0000313" key="7">
    <source>
        <dbReference type="EMBL" id="OIW17213.1"/>
    </source>
</evidence>
<dbReference type="GO" id="GO:0005576">
    <property type="term" value="C:extracellular region"/>
    <property type="evidence" value="ECO:0007669"/>
    <property type="project" value="UniProtKB-SubCell"/>
</dbReference>
<dbReference type="OMA" id="MAVPFRT"/>
<proteinExistence type="inferred from homology"/>
<gene>
    <name evidence="7" type="ORF">TanjilG_02502</name>
</gene>
<dbReference type="EMBL" id="CM007362">
    <property type="protein sequence ID" value="OIW17213.1"/>
    <property type="molecule type" value="Genomic_DNA"/>
</dbReference>
<keyword evidence="3 6" id="KW-0713">Self-incompatibility</keyword>